<dbReference type="EMBL" id="BAAANS010000002">
    <property type="protein sequence ID" value="GAA2085316.1"/>
    <property type="molecule type" value="Genomic_DNA"/>
</dbReference>
<evidence type="ECO:0000313" key="1">
    <source>
        <dbReference type="EMBL" id="GAA2085316.1"/>
    </source>
</evidence>
<dbReference type="RefSeq" id="WP_344550009.1">
    <property type="nucleotide sequence ID" value="NZ_BAAANS010000002.1"/>
</dbReference>
<organism evidence="1 2">
    <name type="scientific">Kitasatospora saccharophila</name>
    <dbReference type="NCBI Taxonomy" id="407973"/>
    <lineage>
        <taxon>Bacteria</taxon>
        <taxon>Bacillati</taxon>
        <taxon>Actinomycetota</taxon>
        <taxon>Actinomycetes</taxon>
        <taxon>Kitasatosporales</taxon>
        <taxon>Streptomycetaceae</taxon>
        <taxon>Kitasatospora</taxon>
    </lineage>
</organism>
<comment type="caution">
    <text evidence="1">The sequence shown here is derived from an EMBL/GenBank/DDBJ whole genome shotgun (WGS) entry which is preliminary data.</text>
</comment>
<dbReference type="Proteomes" id="UP001500897">
    <property type="component" value="Unassembled WGS sequence"/>
</dbReference>
<evidence type="ECO:0000313" key="2">
    <source>
        <dbReference type="Proteomes" id="UP001500897"/>
    </source>
</evidence>
<gene>
    <name evidence="1" type="ORF">GCM10009759_04970</name>
</gene>
<reference evidence="1 2" key="1">
    <citation type="journal article" date="2019" name="Int. J. Syst. Evol. Microbiol.">
        <title>The Global Catalogue of Microorganisms (GCM) 10K type strain sequencing project: providing services to taxonomists for standard genome sequencing and annotation.</title>
        <authorList>
            <consortium name="The Broad Institute Genomics Platform"/>
            <consortium name="The Broad Institute Genome Sequencing Center for Infectious Disease"/>
            <person name="Wu L."/>
            <person name="Ma J."/>
        </authorList>
    </citation>
    <scope>NUCLEOTIDE SEQUENCE [LARGE SCALE GENOMIC DNA]</scope>
    <source>
        <strain evidence="1 2">JCM 14559</strain>
    </source>
</reference>
<name>A0ABN2K7Z3_9ACTN</name>
<accession>A0ABN2K7Z3</accession>
<keyword evidence="2" id="KW-1185">Reference proteome</keyword>
<proteinExistence type="predicted"/>
<protein>
    <submittedName>
        <fullName evidence="1">Uncharacterized protein</fullName>
    </submittedName>
</protein>
<sequence>MPGRRGPGPARAAAGAAGAAKGRIAWAAVLVVLVAPLWGPRWQTNHGRVFVAEAREISVRPGQVFSLHWKLAVQPGMEHRPVDPPFDPAVLAFTGADRVRGNPAYMGDGGELYLVFRAEGRGATELTVDNCWSSCEGFIGNYRERRTYLITVR</sequence>